<protein>
    <submittedName>
        <fullName evidence="1">Uncharacterized protein</fullName>
    </submittedName>
</protein>
<accession>A0A212LHA3</accession>
<gene>
    <name evidence="1" type="ORF">KL86PLE_40683</name>
</gene>
<dbReference type="AlphaFoldDB" id="A0A212LHA3"/>
<organism evidence="1">
    <name type="scientific">uncultured Pleomorphomonas sp</name>
    <dbReference type="NCBI Taxonomy" id="442121"/>
    <lineage>
        <taxon>Bacteria</taxon>
        <taxon>Pseudomonadati</taxon>
        <taxon>Pseudomonadota</taxon>
        <taxon>Alphaproteobacteria</taxon>
        <taxon>Hyphomicrobiales</taxon>
        <taxon>Pleomorphomonadaceae</taxon>
        <taxon>Pleomorphomonas</taxon>
        <taxon>environmental samples</taxon>
    </lineage>
</organism>
<reference evidence="1" key="1">
    <citation type="submission" date="2016-08" db="EMBL/GenBank/DDBJ databases">
        <authorList>
            <person name="Seilhamer J.J."/>
        </authorList>
    </citation>
    <scope>NUCLEOTIDE SEQUENCE</scope>
    <source>
        <strain evidence="1">86</strain>
    </source>
</reference>
<sequence length="92" mass="9622">MGPRERLGHSGRWTSAAPVSCIGGARVKGELAPRRVPMRAAAKGMLWEMLEHSSPSAAVGSHACQARHACNLGCLPDSSGGGDNGRMSQRRA</sequence>
<dbReference type="EMBL" id="FMJD01000008">
    <property type="protein sequence ID" value="SCM76878.1"/>
    <property type="molecule type" value="Genomic_DNA"/>
</dbReference>
<name>A0A212LHA3_9HYPH</name>
<evidence type="ECO:0000313" key="1">
    <source>
        <dbReference type="EMBL" id="SCM76878.1"/>
    </source>
</evidence>
<proteinExistence type="predicted"/>